<proteinExistence type="inferred from homology"/>
<keyword evidence="3" id="KW-0963">Cytoplasm</keyword>
<evidence type="ECO:0000256" key="5">
    <source>
        <dbReference type="ARBA" id="ARBA00023212"/>
    </source>
</evidence>
<dbReference type="OrthoDB" id="413404at2759"/>
<evidence type="ECO:0000313" key="9">
    <source>
        <dbReference type="Proteomes" id="UP000327044"/>
    </source>
</evidence>
<keyword evidence="9" id="KW-1185">Reference proteome</keyword>
<name>A0A1Y1LMX3_PHOPY</name>
<dbReference type="PANTHER" id="PTHR23162:SF10">
    <property type="entry name" value="FI13205P"/>
    <property type="match status" value="1"/>
</dbReference>
<comment type="subcellular location">
    <subcellularLocation>
        <location evidence="1">Cytoplasm</location>
        <location evidence="1">Cytoskeleton</location>
        <location evidence="1">Microtubule organizing center</location>
        <location evidence="1">Centrosome</location>
    </subcellularLocation>
</comment>
<evidence type="ECO:0000256" key="2">
    <source>
        <dbReference type="ARBA" id="ARBA00009316"/>
    </source>
</evidence>
<organism evidence="7">
    <name type="scientific">Photinus pyralis</name>
    <name type="common">Common eastern firefly</name>
    <name type="synonym">Lampyris pyralis</name>
    <dbReference type="NCBI Taxonomy" id="7054"/>
    <lineage>
        <taxon>Eukaryota</taxon>
        <taxon>Metazoa</taxon>
        <taxon>Ecdysozoa</taxon>
        <taxon>Arthropoda</taxon>
        <taxon>Hexapoda</taxon>
        <taxon>Insecta</taxon>
        <taxon>Pterygota</taxon>
        <taxon>Neoptera</taxon>
        <taxon>Endopterygota</taxon>
        <taxon>Coleoptera</taxon>
        <taxon>Polyphaga</taxon>
        <taxon>Elateriformia</taxon>
        <taxon>Elateroidea</taxon>
        <taxon>Lampyridae</taxon>
        <taxon>Lampyrinae</taxon>
        <taxon>Photinus</taxon>
    </lineage>
</organism>
<dbReference type="GO" id="GO:0005813">
    <property type="term" value="C:centrosome"/>
    <property type="evidence" value="ECO:0007669"/>
    <property type="project" value="UniProtKB-SubCell"/>
</dbReference>
<keyword evidence="5" id="KW-0206">Cytoskeleton</keyword>
<feature type="coiled-coil region" evidence="6">
    <location>
        <begin position="34"/>
        <end position="89"/>
    </location>
</feature>
<accession>A0A1Y1LMX3</accession>
<evidence type="ECO:0000256" key="4">
    <source>
        <dbReference type="ARBA" id="ARBA00023054"/>
    </source>
</evidence>
<dbReference type="Proteomes" id="UP000327044">
    <property type="component" value="Unassembled WGS sequence"/>
</dbReference>
<dbReference type="EMBL" id="GEZM01052730">
    <property type="protein sequence ID" value="JAV74291.1"/>
    <property type="molecule type" value="Transcribed_RNA"/>
</dbReference>
<evidence type="ECO:0000313" key="8">
    <source>
        <dbReference type="EMBL" id="KAB0802375.1"/>
    </source>
</evidence>
<reference evidence="8" key="3">
    <citation type="submission" date="2019-08" db="EMBL/GenBank/DDBJ databases">
        <authorList>
            <consortium name="Photinus pyralis genome working group"/>
            <person name="Fallon T.R."/>
            <person name="Sander Lower S.E."/>
            <person name="Weng J.-K."/>
        </authorList>
    </citation>
    <scope>NUCLEOTIDE SEQUENCE</scope>
    <source>
        <strain evidence="8">1611_PpyrPB1</strain>
        <tissue evidence="8">Whole body</tissue>
    </source>
</reference>
<comment type="similarity">
    <text evidence="2">Belongs to the ODF2 family.</text>
</comment>
<evidence type="ECO:0000256" key="1">
    <source>
        <dbReference type="ARBA" id="ARBA00004300"/>
    </source>
</evidence>
<dbReference type="PANTHER" id="PTHR23162">
    <property type="entry name" value="OUTER DENSE FIBER OF SPERM TAILS 2"/>
    <property type="match status" value="1"/>
</dbReference>
<dbReference type="InterPro" id="IPR026099">
    <property type="entry name" value="Odf2-rel"/>
</dbReference>
<gene>
    <name evidence="8" type="ORF">PPYR_04561</name>
</gene>
<reference evidence="8 9" key="2">
    <citation type="journal article" date="2018" name="Elife">
        <title>Firefly genomes illuminate parallel origins of bioluminescence in beetles.</title>
        <authorList>
            <person name="Fallon T.R."/>
            <person name="Lower S.E."/>
            <person name="Chang C.H."/>
            <person name="Bessho-Uehara M."/>
            <person name="Martin G.J."/>
            <person name="Bewick A.J."/>
            <person name="Behringer M."/>
            <person name="Debat H.J."/>
            <person name="Wong I."/>
            <person name="Day J.C."/>
            <person name="Suvorov A."/>
            <person name="Silva C.J."/>
            <person name="Stanger-Hall K.F."/>
            <person name="Hall D.W."/>
            <person name="Schmitz R.J."/>
            <person name="Nelson D.R."/>
            <person name="Lewis S.M."/>
            <person name="Shigenobu S."/>
            <person name="Bybee S.M."/>
            <person name="Larracuente A.M."/>
            <person name="Oba Y."/>
            <person name="Weng J.K."/>
        </authorList>
    </citation>
    <scope>NUCLEOTIDE SEQUENCE [LARGE SCALE GENOMIC DNA]</scope>
    <source>
        <strain evidence="8">1611_PpyrPB1</strain>
        <tissue evidence="8">Whole body</tissue>
    </source>
</reference>
<evidence type="ECO:0000256" key="3">
    <source>
        <dbReference type="ARBA" id="ARBA00022490"/>
    </source>
</evidence>
<dbReference type="EMBL" id="VVIM01000002">
    <property type="protein sequence ID" value="KAB0802375.1"/>
    <property type="molecule type" value="Genomic_DNA"/>
</dbReference>
<evidence type="ECO:0000256" key="6">
    <source>
        <dbReference type="SAM" id="Coils"/>
    </source>
</evidence>
<protein>
    <submittedName>
        <fullName evidence="7">Uncharacterized protein</fullName>
    </submittedName>
</protein>
<keyword evidence="4 6" id="KW-0175">Coiled coil</keyword>
<dbReference type="AlphaFoldDB" id="A0A1Y1LMX3"/>
<dbReference type="InParanoid" id="A0A1Y1LMX3"/>
<reference evidence="7" key="1">
    <citation type="journal article" date="2016" name="Sci. Rep.">
        <title>Molecular characterization of firefly nuptial gifts: a multi-omics approach sheds light on postcopulatory sexual selection.</title>
        <authorList>
            <person name="Al-Wathiqui N."/>
            <person name="Fallon T.R."/>
            <person name="South A."/>
            <person name="Weng J.K."/>
            <person name="Lewis S.M."/>
        </authorList>
    </citation>
    <scope>NUCLEOTIDE SEQUENCE</scope>
</reference>
<evidence type="ECO:0000313" key="7">
    <source>
        <dbReference type="EMBL" id="JAV74291.1"/>
    </source>
</evidence>
<sequence>MCIVLYNSQRKMLPTSEETKALLGYNPDLSAQELEDAERQAMDTSKTIYDLKTEIALLLKKEKMTELETKQLEEKNKQLSDQLSIFDAKTDKIRFLIDQASRFQDLISPRPRENFNEDMLPKVIVCGIAENNIPRIIVCDDKRRSRNYASTSSFPVPQTRVLPQLAKKLSESYAIQKRLAEEDADLKNKKLN</sequence>
<dbReference type="GO" id="GO:1902017">
    <property type="term" value="P:regulation of cilium assembly"/>
    <property type="evidence" value="ECO:0007669"/>
    <property type="project" value="TreeGrafter"/>
</dbReference>